<comment type="caution">
    <text evidence="1">The sequence shown here is derived from an EMBL/GenBank/DDBJ whole genome shotgun (WGS) entry which is preliminary data.</text>
</comment>
<dbReference type="EMBL" id="JARK01001421">
    <property type="protein sequence ID" value="EYC04951.1"/>
    <property type="molecule type" value="Genomic_DNA"/>
</dbReference>
<dbReference type="Proteomes" id="UP000024635">
    <property type="component" value="Unassembled WGS sequence"/>
</dbReference>
<reference evidence="2" key="1">
    <citation type="journal article" date="2015" name="Nat. Genet.">
        <title>The genome and transcriptome of the zoonotic hookworm Ancylostoma ceylanicum identify infection-specific gene families.</title>
        <authorList>
            <person name="Schwarz E.M."/>
            <person name="Hu Y."/>
            <person name="Antoshechkin I."/>
            <person name="Miller M.M."/>
            <person name="Sternberg P.W."/>
            <person name="Aroian R.V."/>
        </authorList>
    </citation>
    <scope>NUCLEOTIDE SEQUENCE</scope>
    <source>
        <strain evidence="2">HY135</strain>
    </source>
</reference>
<dbReference type="OrthoDB" id="10502323at2759"/>
<protein>
    <submittedName>
        <fullName evidence="1">Uncharacterized protein</fullName>
    </submittedName>
</protein>
<sequence length="151" mass="16888">MSLGAGYAPPDLLATNGIGNINLGESGLERIFVIFVRPSTLQASMSYFSVAVLLLLAATFPETQQTFWPGWPFYPYYPYYGYYGYPAYTYPAAYYQPAAPVYQSPAVYTTVMESPRVAMVESPRTIVTSPRASMSTMPIKVVKYIYVPVRR</sequence>
<keyword evidence="2" id="KW-1185">Reference proteome</keyword>
<gene>
    <name evidence="1" type="primary">Acey_s0085.g1884</name>
    <name evidence="1" type="ORF">Y032_0085g1884</name>
</gene>
<name>A0A016TQE7_9BILA</name>
<organism evidence="1 2">
    <name type="scientific">Ancylostoma ceylanicum</name>
    <dbReference type="NCBI Taxonomy" id="53326"/>
    <lineage>
        <taxon>Eukaryota</taxon>
        <taxon>Metazoa</taxon>
        <taxon>Ecdysozoa</taxon>
        <taxon>Nematoda</taxon>
        <taxon>Chromadorea</taxon>
        <taxon>Rhabditida</taxon>
        <taxon>Rhabditina</taxon>
        <taxon>Rhabditomorpha</taxon>
        <taxon>Strongyloidea</taxon>
        <taxon>Ancylostomatidae</taxon>
        <taxon>Ancylostomatinae</taxon>
        <taxon>Ancylostoma</taxon>
    </lineage>
</organism>
<evidence type="ECO:0000313" key="1">
    <source>
        <dbReference type="EMBL" id="EYC04951.1"/>
    </source>
</evidence>
<evidence type="ECO:0000313" key="2">
    <source>
        <dbReference type="Proteomes" id="UP000024635"/>
    </source>
</evidence>
<dbReference type="AlphaFoldDB" id="A0A016TQE7"/>
<proteinExistence type="predicted"/>
<accession>A0A016TQE7</accession>